<keyword evidence="2" id="KW-1185">Reference proteome</keyword>
<comment type="caution">
    <text evidence="1">The sequence shown here is derived from an EMBL/GenBank/DDBJ whole genome shotgun (WGS) entry which is preliminary data.</text>
</comment>
<accession>A0ABQ9I6H7</accession>
<dbReference type="Proteomes" id="UP001159363">
    <property type="component" value="Chromosome 2"/>
</dbReference>
<evidence type="ECO:0000313" key="1">
    <source>
        <dbReference type="EMBL" id="KAJ8892243.1"/>
    </source>
</evidence>
<reference evidence="1 2" key="1">
    <citation type="submission" date="2023-02" db="EMBL/GenBank/DDBJ databases">
        <title>LHISI_Scaffold_Assembly.</title>
        <authorList>
            <person name="Stuart O.P."/>
            <person name="Cleave R."/>
            <person name="Magrath M.J.L."/>
            <person name="Mikheyev A.S."/>
        </authorList>
    </citation>
    <scope>NUCLEOTIDE SEQUENCE [LARGE SCALE GENOMIC DNA]</scope>
    <source>
        <strain evidence="1">Daus_M_001</strain>
        <tissue evidence="1">Leg muscle</tissue>
    </source>
</reference>
<evidence type="ECO:0000313" key="2">
    <source>
        <dbReference type="Proteomes" id="UP001159363"/>
    </source>
</evidence>
<proteinExistence type="predicted"/>
<gene>
    <name evidence="1" type="ORF">PR048_004823</name>
</gene>
<dbReference type="EMBL" id="JARBHB010000002">
    <property type="protein sequence ID" value="KAJ8892243.1"/>
    <property type="molecule type" value="Genomic_DNA"/>
</dbReference>
<protein>
    <submittedName>
        <fullName evidence="1">Uncharacterized protein</fullName>
    </submittedName>
</protein>
<name>A0ABQ9I6H7_9NEOP</name>
<sequence length="570" mass="63093">MADSSNNEDILITNHVPHTRAVVKASRRVAQRERALSISARSDPALQAHATSYYFRTISRRSGAHITPAMTSRTVVGTCCKLGEKPQIHSPAPAELKIEMKFISNCGNWRFEISIRDQQSSSTNIDESKIQNRGISLVQHFYIGTKIKLDPGSELGSFDLGSGKMLVQPGIVCVIDCEVTTGRRGCFCASEPAQFYVSECFVVESASCDLWRDHSERQSRKSDDNKIGDTDWNWSSESIVYIQNSITPLYCKSIKECDTLSDDCEASRAARDEHEVGERVCCGLHIPAHCRRSALAPSRHPHQNGAASLESISSHAATAGDRTCVTLRKLYGEKAPRAHQTQAHARTICQRGVRFIFSVSFSLFAFSVRFTANSIDIRTARIATMEAITHLRRSRAARDQSETEYTHIRHCHVTSPVYSGTVPEKYSSICSRWFNARGKCLRQRKSRGNSDPSVLESMFRAALSAHAQCHQSTAFKELHRHLAGRRIENRARMATSSRGRSALSTGPSAGNCNSFGFSHVEIVPDDAAGWLVFSGISRFPSLFIPALLQTQLNQPSSALKTSLLRAAQIS</sequence>
<organism evidence="1 2">
    <name type="scientific">Dryococelus australis</name>
    <dbReference type="NCBI Taxonomy" id="614101"/>
    <lineage>
        <taxon>Eukaryota</taxon>
        <taxon>Metazoa</taxon>
        <taxon>Ecdysozoa</taxon>
        <taxon>Arthropoda</taxon>
        <taxon>Hexapoda</taxon>
        <taxon>Insecta</taxon>
        <taxon>Pterygota</taxon>
        <taxon>Neoptera</taxon>
        <taxon>Polyneoptera</taxon>
        <taxon>Phasmatodea</taxon>
        <taxon>Verophasmatodea</taxon>
        <taxon>Anareolatae</taxon>
        <taxon>Phasmatidae</taxon>
        <taxon>Eurycanthinae</taxon>
        <taxon>Dryococelus</taxon>
    </lineage>
</organism>